<dbReference type="PANTHER" id="PTHR44653">
    <property type="entry name" value="DNAJ HOMOLOG SUBFAMILY C MEMBER 1"/>
    <property type="match status" value="1"/>
</dbReference>
<dbReference type="AlphaFoldDB" id="A0A1E5R8B8"/>
<dbReference type="Pfam" id="PF00226">
    <property type="entry name" value="DnaJ"/>
    <property type="match status" value="1"/>
</dbReference>
<evidence type="ECO:0000313" key="10">
    <source>
        <dbReference type="Proteomes" id="UP000095605"/>
    </source>
</evidence>
<keyword evidence="3 6" id="KW-1133">Transmembrane helix</keyword>
<dbReference type="Gene3D" id="1.10.287.110">
    <property type="entry name" value="DnaJ domain"/>
    <property type="match status" value="1"/>
</dbReference>
<dbReference type="InterPro" id="IPR052606">
    <property type="entry name" value="DnaJ_domain_protein"/>
</dbReference>
<keyword evidence="10" id="KW-1185">Reference proteome</keyword>
<feature type="domain" description="J" evidence="8">
    <location>
        <begin position="44"/>
        <end position="112"/>
    </location>
</feature>
<organism evidence="9 10">
    <name type="scientific">Hanseniaspora opuntiae</name>
    <dbReference type="NCBI Taxonomy" id="211096"/>
    <lineage>
        <taxon>Eukaryota</taxon>
        <taxon>Fungi</taxon>
        <taxon>Dikarya</taxon>
        <taxon>Ascomycota</taxon>
        <taxon>Saccharomycotina</taxon>
        <taxon>Saccharomycetes</taxon>
        <taxon>Saccharomycodales</taxon>
        <taxon>Saccharomycodaceae</taxon>
        <taxon>Hanseniaspora</taxon>
    </lineage>
</organism>
<accession>A0A1E5R8B8</accession>
<dbReference type="CDD" id="cd06257">
    <property type="entry name" value="DnaJ"/>
    <property type="match status" value="1"/>
</dbReference>
<feature type="chain" id="PRO_5009184638" evidence="7">
    <location>
        <begin position="21"/>
        <end position="253"/>
    </location>
</feature>
<proteinExistence type="predicted"/>
<evidence type="ECO:0000256" key="1">
    <source>
        <dbReference type="ARBA" id="ARBA00022692"/>
    </source>
</evidence>
<dbReference type="PANTHER" id="PTHR44653:SF2">
    <property type="entry name" value="DNAJ HOMOLOG SUBFAMILY C MEMBER 1"/>
    <property type="match status" value="1"/>
</dbReference>
<protein>
    <submittedName>
        <fullName evidence="9">ER-localized J domain-containing protein 5</fullName>
    </submittedName>
</protein>
<dbReference type="GO" id="GO:0012505">
    <property type="term" value="C:endomembrane system"/>
    <property type="evidence" value="ECO:0007669"/>
    <property type="project" value="UniProtKB-SubCell"/>
</dbReference>
<comment type="caution">
    <text evidence="9">The sequence shown here is derived from an EMBL/GenBank/DDBJ whole genome shotgun (WGS) entry which is preliminary data.</text>
</comment>
<dbReference type="SMART" id="SM00271">
    <property type="entry name" value="DnaJ"/>
    <property type="match status" value="1"/>
</dbReference>
<evidence type="ECO:0000256" key="5">
    <source>
        <dbReference type="ARBA" id="ARBA00037847"/>
    </source>
</evidence>
<name>A0A1E5R8B8_9ASCO</name>
<evidence type="ECO:0000256" key="2">
    <source>
        <dbReference type="ARBA" id="ARBA00022729"/>
    </source>
</evidence>
<dbReference type="OrthoDB" id="413400at2759"/>
<dbReference type="Proteomes" id="UP000095605">
    <property type="component" value="Unassembled WGS sequence"/>
</dbReference>
<evidence type="ECO:0000256" key="4">
    <source>
        <dbReference type="ARBA" id="ARBA00023136"/>
    </source>
</evidence>
<comment type="subcellular location">
    <subcellularLocation>
        <location evidence="5">Endomembrane system</location>
        <topology evidence="5">Single-pass membrane protein</topology>
    </subcellularLocation>
</comment>
<evidence type="ECO:0000313" key="9">
    <source>
        <dbReference type="EMBL" id="OEJ83156.1"/>
    </source>
</evidence>
<dbReference type="SUPFAM" id="SSF46565">
    <property type="entry name" value="Chaperone J-domain"/>
    <property type="match status" value="1"/>
</dbReference>
<evidence type="ECO:0000256" key="6">
    <source>
        <dbReference type="SAM" id="Phobius"/>
    </source>
</evidence>
<sequence>MSYITKSVLLFAIVASIAYAYTKEEIEMFQFQTELNKKYGSDMNIYKFLKLDKIDSNYKNINNKQIIKQVRKLSAKYHPDKNKKYIKLYQRINIAKDILLNHESRKNYDYYLNSSRGFPKYDFMKGGFYHSLAGRLQLNGILLLLFVLTVVCPFFHVLYLKSTIIGKRMKMNQFIDAIIEQHDDTKGLGVKYLKFDTSEKQDESQIDELCIKFGKVYSVEKDGKEVLMDPSVLIPDMKVSDVFPLNLFFGKKK</sequence>
<feature type="transmembrane region" description="Helical" evidence="6">
    <location>
        <begin position="140"/>
        <end position="160"/>
    </location>
</feature>
<dbReference type="PROSITE" id="PS50076">
    <property type="entry name" value="DNAJ_2"/>
    <property type="match status" value="1"/>
</dbReference>
<gene>
    <name evidence="9" type="ORF">AWRI3578_g2992</name>
</gene>
<keyword evidence="2 7" id="KW-0732">Signal</keyword>
<evidence type="ECO:0000259" key="8">
    <source>
        <dbReference type="PROSITE" id="PS50076"/>
    </source>
</evidence>
<evidence type="ECO:0000256" key="7">
    <source>
        <dbReference type="SAM" id="SignalP"/>
    </source>
</evidence>
<dbReference type="EMBL" id="LPNL01000007">
    <property type="protein sequence ID" value="OEJ83156.1"/>
    <property type="molecule type" value="Genomic_DNA"/>
</dbReference>
<evidence type="ECO:0000256" key="3">
    <source>
        <dbReference type="ARBA" id="ARBA00022989"/>
    </source>
</evidence>
<feature type="signal peptide" evidence="7">
    <location>
        <begin position="1"/>
        <end position="20"/>
    </location>
</feature>
<reference evidence="10" key="1">
    <citation type="journal article" date="2016" name="Genome Announc.">
        <title>Genome sequences of three species of Hanseniaspora isolated from spontaneous wine fermentations.</title>
        <authorList>
            <person name="Sternes P.R."/>
            <person name="Lee D."/>
            <person name="Kutyna D.R."/>
            <person name="Borneman A.R."/>
        </authorList>
    </citation>
    <scope>NUCLEOTIDE SEQUENCE [LARGE SCALE GENOMIC DNA]</scope>
    <source>
        <strain evidence="10">AWRI3578</strain>
    </source>
</reference>
<keyword evidence="1 6" id="KW-0812">Transmembrane</keyword>
<keyword evidence="4 6" id="KW-0472">Membrane</keyword>
<dbReference type="InterPro" id="IPR036869">
    <property type="entry name" value="J_dom_sf"/>
</dbReference>
<dbReference type="InterPro" id="IPR001623">
    <property type="entry name" value="DnaJ_domain"/>
</dbReference>